<reference evidence="2" key="2">
    <citation type="journal article" date="2021" name="PeerJ">
        <title>Extensive microbial diversity within the chicken gut microbiome revealed by metagenomics and culture.</title>
        <authorList>
            <person name="Gilroy R."/>
            <person name="Ravi A."/>
            <person name="Getino M."/>
            <person name="Pursley I."/>
            <person name="Horton D.L."/>
            <person name="Alikhan N.F."/>
            <person name="Baker D."/>
            <person name="Gharbi K."/>
            <person name="Hall N."/>
            <person name="Watson M."/>
            <person name="Adriaenssens E.M."/>
            <person name="Foster-Nyarko E."/>
            <person name="Jarju S."/>
            <person name="Secka A."/>
            <person name="Antonio M."/>
            <person name="Oren A."/>
            <person name="Chaudhuri R.R."/>
            <person name="La Ragione R."/>
            <person name="Hildebrand F."/>
            <person name="Pallen M.J."/>
        </authorList>
    </citation>
    <scope>NUCLEOTIDE SEQUENCE</scope>
    <source>
        <strain evidence="2">1383</strain>
    </source>
</reference>
<dbReference type="Proteomes" id="UP000824161">
    <property type="component" value="Unassembled WGS sequence"/>
</dbReference>
<evidence type="ECO:0000313" key="3">
    <source>
        <dbReference type="Proteomes" id="UP000824161"/>
    </source>
</evidence>
<dbReference type="EMBL" id="DVLY01000080">
    <property type="protein sequence ID" value="HIT97861.1"/>
    <property type="molecule type" value="Genomic_DNA"/>
</dbReference>
<evidence type="ECO:0000256" key="1">
    <source>
        <dbReference type="SAM" id="Phobius"/>
    </source>
</evidence>
<gene>
    <name evidence="2" type="ORF">IAC44_03385</name>
</gene>
<protein>
    <submittedName>
        <fullName evidence="2">DUF456 domain-containing protein</fullName>
    </submittedName>
</protein>
<evidence type="ECO:0000313" key="2">
    <source>
        <dbReference type="EMBL" id="HIT97861.1"/>
    </source>
</evidence>
<dbReference type="PANTHER" id="PTHR39165">
    <property type="entry name" value="IG HYPOTHETICAL 17883"/>
    <property type="match status" value="1"/>
</dbReference>
<accession>A0A9D1H9H5</accession>
<reference evidence="2" key="1">
    <citation type="submission" date="2020-10" db="EMBL/GenBank/DDBJ databases">
        <authorList>
            <person name="Gilroy R."/>
        </authorList>
    </citation>
    <scope>NUCLEOTIDE SEQUENCE</scope>
    <source>
        <strain evidence="2">1383</strain>
    </source>
</reference>
<keyword evidence="1" id="KW-0812">Transmembrane</keyword>
<name>A0A9D1H9H5_9FLAO</name>
<feature type="transmembrane region" description="Helical" evidence="1">
    <location>
        <begin position="52"/>
        <end position="71"/>
    </location>
</feature>
<dbReference type="AlphaFoldDB" id="A0A9D1H9H5"/>
<feature type="transmembrane region" description="Helical" evidence="1">
    <location>
        <begin position="7"/>
        <end position="40"/>
    </location>
</feature>
<dbReference type="Pfam" id="PF04306">
    <property type="entry name" value="DUF456"/>
    <property type="match status" value="1"/>
</dbReference>
<keyword evidence="1" id="KW-1133">Transmembrane helix</keyword>
<keyword evidence="1" id="KW-0472">Membrane</keyword>
<comment type="caution">
    <text evidence="2">The sequence shown here is derived from an EMBL/GenBank/DDBJ whole genome shotgun (WGS) entry which is preliminary data.</text>
</comment>
<organism evidence="2 3">
    <name type="scientific">Candidatus Merdimorpha stercoravium</name>
    <dbReference type="NCBI Taxonomy" id="2840863"/>
    <lineage>
        <taxon>Bacteria</taxon>
        <taxon>Pseudomonadati</taxon>
        <taxon>Bacteroidota</taxon>
        <taxon>Flavobacteriia</taxon>
        <taxon>Flavobacteriales</taxon>
        <taxon>Candidatus Merdimorpha</taxon>
    </lineage>
</organism>
<proteinExistence type="predicted"/>
<feature type="transmembrane region" description="Helical" evidence="1">
    <location>
        <begin position="138"/>
        <end position="161"/>
    </location>
</feature>
<feature type="transmembrane region" description="Helical" evidence="1">
    <location>
        <begin position="105"/>
        <end position="126"/>
    </location>
</feature>
<dbReference type="InterPro" id="IPR007403">
    <property type="entry name" value="DUF456"/>
</dbReference>
<sequence length="170" mass="18367">MEIFWIIIVIAMLVVGLLGTFIPVLPSTTIGWIAMLILYLISDDALSGQTMIWVTAAAVVVQLLDFILPLWGVKIFGGTKKGVRGATIGLIVASVWSFTPLTFLFPGFLAILVFPIIGAFIAELVADQGDFSKALGGAMGSLLGFFLTVGFKFALIVWYLYLVVDYLVIS</sequence>
<dbReference type="PANTHER" id="PTHR39165:SF1">
    <property type="entry name" value="DUF456 DOMAIN-CONTAINING PROTEIN"/>
    <property type="match status" value="1"/>
</dbReference>